<dbReference type="Pfam" id="PF16519">
    <property type="entry name" value="TRPM_tetra"/>
    <property type="match status" value="1"/>
</dbReference>
<name>A0AAV1QMI4_SCOSC</name>
<dbReference type="EMBL" id="CAWUFR010002240">
    <property type="protein sequence ID" value="CAK6984808.1"/>
    <property type="molecule type" value="Genomic_DNA"/>
</dbReference>
<dbReference type="Gene3D" id="1.20.5.1010">
    <property type="entry name" value="TRPM, tetramerisation domain"/>
    <property type="match status" value="1"/>
</dbReference>
<dbReference type="Proteomes" id="UP001314229">
    <property type="component" value="Unassembled WGS sequence"/>
</dbReference>
<dbReference type="GO" id="GO:0051262">
    <property type="term" value="P:protein tetramerization"/>
    <property type="evidence" value="ECO:0007669"/>
    <property type="project" value="InterPro"/>
</dbReference>
<dbReference type="InterPro" id="IPR037162">
    <property type="entry name" value="TRPM_tetra_sf"/>
</dbReference>
<feature type="region of interest" description="Disordered" evidence="2">
    <location>
        <begin position="91"/>
        <end position="246"/>
    </location>
</feature>
<keyword evidence="5" id="KW-1185">Reference proteome</keyword>
<accession>A0AAV1QMI4</accession>
<reference evidence="4 5" key="1">
    <citation type="submission" date="2024-01" db="EMBL/GenBank/DDBJ databases">
        <authorList>
            <person name="Alioto T."/>
            <person name="Alioto T."/>
            <person name="Gomez Garrido J."/>
        </authorList>
    </citation>
    <scope>NUCLEOTIDE SEQUENCE [LARGE SCALE GENOMIC DNA]</scope>
</reference>
<feature type="domain" description="TRPM tetramerisation" evidence="3">
    <location>
        <begin position="1"/>
        <end position="40"/>
    </location>
</feature>
<evidence type="ECO:0000313" key="5">
    <source>
        <dbReference type="Proteomes" id="UP001314229"/>
    </source>
</evidence>
<evidence type="ECO:0000256" key="1">
    <source>
        <dbReference type="ARBA" id="ARBA00034269"/>
    </source>
</evidence>
<dbReference type="AlphaFoldDB" id="A0AAV1QMI4"/>
<comment type="caution">
    <text evidence="4">The sequence shown here is derived from an EMBL/GenBank/DDBJ whole genome shotgun (WGS) entry which is preliminary data.</text>
</comment>
<organism evidence="4 5">
    <name type="scientific">Scomber scombrus</name>
    <name type="common">Atlantic mackerel</name>
    <name type="synonym">Scomber vernalis</name>
    <dbReference type="NCBI Taxonomy" id="13677"/>
    <lineage>
        <taxon>Eukaryota</taxon>
        <taxon>Metazoa</taxon>
        <taxon>Chordata</taxon>
        <taxon>Craniata</taxon>
        <taxon>Vertebrata</taxon>
        <taxon>Euteleostomi</taxon>
        <taxon>Actinopterygii</taxon>
        <taxon>Neopterygii</taxon>
        <taxon>Teleostei</taxon>
        <taxon>Neoteleostei</taxon>
        <taxon>Acanthomorphata</taxon>
        <taxon>Pelagiaria</taxon>
        <taxon>Scombriformes</taxon>
        <taxon>Scombridae</taxon>
        <taxon>Scomber</taxon>
    </lineage>
</organism>
<sequence length="246" mass="27354">MRLEEVNEREHSMKASLQTVDLRLAQLEEFSSRMVNAVEKLAGIELVRSRSRGSSVCEPAALLRHASINSADGYSLYRYQLDHEDRVSVCGDSEDRRVHLSPERRGGNTEGTTDQLFGSTLEVKGQRERSLSNVDILISPCDPAQRPESVAMETGEETPGTLPLERSKVTLPSSPEGEEEEDRKYPPLFGGEEEEDRKYPPLRSKSLNTNPRKTRTPRPTGSVSDLVSAFSGGAGRDLDQNQNQKL</sequence>
<gene>
    <name evidence="4" type="ORF">FSCOSCO3_A026077</name>
</gene>
<dbReference type="GO" id="GO:0098655">
    <property type="term" value="P:monoatomic cation transmembrane transport"/>
    <property type="evidence" value="ECO:0007669"/>
    <property type="project" value="UniProtKB-ARBA"/>
</dbReference>
<comment type="catalytic activity">
    <reaction evidence="1">
        <text>Mg(2+)(in) = Mg(2+)(out)</text>
        <dbReference type="Rhea" id="RHEA:29827"/>
        <dbReference type="ChEBI" id="CHEBI:18420"/>
    </reaction>
</comment>
<proteinExistence type="predicted"/>
<dbReference type="InterPro" id="IPR032415">
    <property type="entry name" value="TRPM_tetra"/>
</dbReference>
<evidence type="ECO:0000313" key="4">
    <source>
        <dbReference type="EMBL" id="CAK6984808.1"/>
    </source>
</evidence>
<feature type="compositionally biased region" description="Basic and acidic residues" evidence="2">
    <location>
        <begin position="91"/>
        <end position="107"/>
    </location>
</feature>
<evidence type="ECO:0000259" key="3">
    <source>
        <dbReference type="Pfam" id="PF16519"/>
    </source>
</evidence>
<protein>
    <submittedName>
        <fullName evidence="4">Transient receptor potential cation channel subfamily M member 1-like</fullName>
    </submittedName>
</protein>
<keyword evidence="4" id="KW-0675">Receptor</keyword>
<evidence type="ECO:0000256" key="2">
    <source>
        <dbReference type="SAM" id="MobiDB-lite"/>
    </source>
</evidence>